<dbReference type="GO" id="GO:0016020">
    <property type="term" value="C:membrane"/>
    <property type="evidence" value="ECO:0007669"/>
    <property type="project" value="UniProtKB-SubCell"/>
</dbReference>
<dbReference type="InterPro" id="IPR012506">
    <property type="entry name" value="TMEM86B-like"/>
</dbReference>
<feature type="transmembrane region" description="Helical" evidence="6">
    <location>
        <begin position="26"/>
        <end position="51"/>
    </location>
</feature>
<feature type="transmembrane region" description="Helical" evidence="6">
    <location>
        <begin position="126"/>
        <end position="144"/>
    </location>
</feature>
<keyword evidence="3 6" id="KW-0812">Transmembrane</keyword>
<feature type="transmembrane region" description="Helical" evidence="6">
    <location>
        <begin position="176"/>
        <end position="198"/>
    </location>
</feature>
<comment type="subcellular location">
    <subcellularLocation>
        <location evidence="1">Membrane</location>
        <topology evidence="1">Multi-pass membrane protein</topology>
    </subcellularLocation>
</comment>
<organism evidence="7 8">
    <name type="scientific">Legionella nautarum</name>
    <dbReference type="NCBI Taxonomy" id="45070"/>
    <lineage>
        <taxon>Bacteria</taxon>
        <taxon>Pseudomonadati</taxon>
        <taxon>Pseudomonadota</taxon>
        <taxon>Gammaproteobacteria</taxon>
        <taxon>Legionellales</taxon>
        <taxon>Legionellaceae</taxon>
        <taxon>Legionella</taxon>
    </lineage>
</organism>
<sequence length="240" mass="26868">MYTQKLPQTAPHVENIMSGQYSKTTLILAILSMLICLLSVPFLQFPFTIVVKALPTLLLISVTTKIQHSTIRNLLLAALSFSLVGDLILSLPVDLALHAGIVAFICALCAYIMLFLKNAEFGNKRLSLFLTLLILMALSFYGLYSHLDDMKIPVMVYSCWLITMLFCALHVKQQTSIISIGAFLFLFSDLSFAVNQFIFAHDKFISILVMYLNYAAQFLLVIGVLEMKDFRAPITQQSVP</sequence>
<comment type="caution">
    <text evidence="7">The sequence shown here is derived from an EMBL/GenBank/DDBJ whole genome shotgun (WGS) entry which is preliminary data.</text>
</comment>
<protein>
    <submittedName>
        <fullName evidence="7">Transmembrane protein</fullName>
    </submittedName>
</protein>
<keyword evidence="4 6" id="KW-1133">Transmembrane helix</keyword>
<dbReference type="PANTHER" id="PTHR31885">
    <property type="entry name" value="GH04784P"/>
    <property type="match status" value="1"/>
</dbReference>
<evidence type="ECO:0000256" key="3">
    <source>
        <dbReference type="ARBA" id="ARBA00022692"/>
    </source>
</evidence>
<evidence type="ECO:0000256" key="1">
    <source>
        <dbReference type="ARBA" id="ARBA00004141"/>
    </source>
</evidence>
<comment type="similarity">
    <text evidence="2">Belongs to the TMEM86 family.</text>
</comment>
<evidence type="ECO:0000256" key="2">
    <source>
        <dbReference type="ARBA" id="ARBA00007375"/>
    </source>
</evidence>
<proteinExistence type="inferred from homology"/>
<dbReference type="STRING" id="45070.Lnau_1600"/>
<dbReference type="PANTHER" id="PTHR31885:SF6">
    <property type="entry name" value="GH04784P"/>
    <property type="match status" value="1"/>
</dbReference>
<gene>
    <name evidence="7" type="ORF">Lnau_1600</name>
</gene>
<evidence type="ECO:0000313" key="8">
    <source>
        <dbReference type="Proteomes" id="UP000054725"/>
    </source>
</evidence>
<keyword evidence="5 6" id="KW-0472">Membrane</keyword>
<dbReference type="EMBL" id="LNYO01000013">
    <property type="protein sequence ID" value="KTD36616.1"/>
    <property type="molecule type" value="Genomic_DNA"/>
</dbReference>
<dbReference type="Pfam" id="PF07947">
    <property type="entry name" value="YhhN"/>
    <property type="match status" value="1"/>
</dbReference>
<feature type="transmembrane region" description="Helical" evidence="6">
    <location>
        <begin position="150"/>
        <end position="169"/>
    </location>
</feature>
<dbReference type="Proteomes" id="UP000054725">
    <property type="component" value="Unassembled WGS sequence"/>
</dbReference>
<accession>A0A0W0WWC3</accession>
<dbReference type="GO" id="GO:0016787">
    <property type="term" value="F:hydrolase activity"/>
    <property type="evidence" value="ECO:0007669"/>
    <property type="project" value="TreeGrafter"/>
</dbReference>
<reference evidence="7 8" key="1">
    <citation type="submission" date="2015-11" db="EMBL/GenBank/DDBJ databases">
        <title>Genomic analysis of 38 Legionella species identifies large and diverse effector repertoires.</title>
        <authorList>
            <person name="Burstein D."/>
            <person name="Amaro F."/>
            <person name="Zusman T."/>
            <person name="Lifshitz Z."/>
            <person name="Cohen O."/>
            <person name="Gilbert J.A."/>
            <person name="Pupko T."/>
            <person name="Shuman H.A."/>
            <person name="Segal G."/>
        </authorList>
    </citation>
    <scope>NUCLEOTIDE SEQUENCE [LARGE SCALE GENOMIC DNA]</scope>
    <source>
        <strain evidence="7 8">ATCC 49506</strain>
    </source>
</reference>
<evidence type="ECO:0000256" key="6">
    <source>
        <dbReference type="SAM" id="Phobius"/>
    </source>
</evidence>
<dbReference type="PATRIC" id="fig|45070.6.peg.1675"/>
<keyword evidence="8" id="KW-1185">Reference proteome</keyword>
<evidence type="ECO:0000256" key="4">
    <source>
        <dbReference type="ARBA" id="ARBA00022989"/>
    </source>
</evidence>
<name>A0A0W0WWC3_9GAMM</name>
<dbReference type="AlphaFoldDB" id="A0A0W0WWC3"/>
<feature type="transmembrane region" description="Helical" evidence="6">
    <location>
        <begin position="95"/>
        <end position="114"/>
    </location>
</feature>
<evidence type="ECO:0000256" key="5">
    <source>
        <dbReference type="ARBA" id="ARBA00023136"/>
    </source>
</evidence>
<evidence type="ECO:0000313" key="7">
    <source>
        <dbReference type="EMBL" id="KTD36616.1"/>
    </source>
</evidence>
<feature type="transmembrane region" description="Helical" evidence="6">
    <location>
        <begin position="204"/>
        <end position="225"/>
    </location>
</feature>